<evidence type="ECO:0000256" key="3">
    <source>
        <dbReference type="ARBA" id="ARBA00022723"/>
    </source>
</evidence>
<dbReference type="SFLD" id="SFLDF00009">
    <property type="entry name" value="o-succinylbenzoate_synthase"/>
    <property type="match status" value="1"/>
</dbReference>
<sequence length="370" mass="41628">MRIDRIILRHVSMDLIHPFKTSFGTMRNKPFILVEAVDRDGISGWAESVAFPEPSYNEETLKTNWHLMEQFLIPLLQQSAIGHPNEISARWRHIRGNYMAKSALESACWDLYSKLNGLTLTEAIGGNKRELDVGVSIGIQASLTELLEKIESNLAKGYKRIKIKIMPGWDIDIVEAVRLRFPQIALMVDANSAYSLGDIDRLKKLDEYGLTMIEQPFAYNDMVDHSVLQKQIATPVCLDESIHSSEDARKAIELGSCRIINIKIGRVGGIAESIRLHDVCHKAGIPVWCGGMLESGIGRAHNIAISTLPNFMFPGDTAASSNYWSEDIIEPEVTIQDGVIRVPERPGIGFEPVIRRIRDRTLYEQVFQFN</sequence>
<dbReference type="PANTHER" id="PTHR48073:SF5">
    <property type="entry name" value="O-SUCCINYLBENZOATE SYNTHASE"/>
    <property type="match status" value="1"/>
</dbReference>
<keyword evidence="4 7" id="KW-0460">Magnesium</keyword>
<dbReference type="SFLD" id="SFLDS00001">
    <property type="entry name" value="Enolase"/>
    <property type="match status" value="1"/>
</dbReference>
<dbReference type="SFLD" id="SFLDG00180">
    <property type="entry name" value="muconate_cycloisomerase"/>
    <property type="match status" value="1"/>
</dbReference>
<dbReference type="Gene3D" id="3.20.20.120">
    <property type="entry name" value="Enolase-like C-terminal domain"/>
    <property type="match status" value="1"/>
</dbReference>
<feature type="binding site" evidence="7">
    <location>
        <position position="239"/>
    </location>
    <ligand>
        <name>Mg(2+)</name>
        <dbReference type="ChEBI" id="CHEBI:18420"/>
    </ligand>
</feature>
<dbReference type="InterPro" id="IPR047585">
    <property type="entry name" value="MenC"/>
</dbReference>
<feature type="domain" description="Mandelate racemase/muconate lactonizing enzyme C-terminal" evidence="8">
    <location>
        <begin position="143"/>
        <end position="235"/>
    </location>
</feature>
<dbReference type="NCBIfam" id="TIGR01928">
    <property type="entry name" value="menC_lowGC_arch"/>
    <property type="match status" value="1"/>
</dbReference>
<feature type="binding site" evidence="7">
    <location>
        <position position="189"/>
    </location>
    <ligand>
        <name>Mg(2+)</name>
        <dbReference type="ChEBI" id="CHEBI:18420"/>
    </ligand>
</feature>
<keyword evidence="3 7" id="KW-0479">Metal-binding</keyword>
<dbReference type="SUPFAM" id="SSF51604">
    <property type="entry name" value="Enolase C-terminal domain-like"/>
    <property type="match status" value="1"/>
</dbReference>
<feature type="binding site" evidence="7">
    <location>
        <position position="214"/>
    </location>
    <ligand>
        <name>Mg(2+)</name>
        <dbReference type="ChEBI" id="CHEBI:18420"/>
    </ligand>
</feature>
<evidence type="ECO:0000256" key="1">
    <source>
        <dbReference type="ARBA" id="ARBA00001968"/>
    </source>
</evidence>
<dbReference type="AlphaFoldDB" id="A0A9X4KXS9"/>
<dbReference type="InterPro" id="IPR010197">
    <property type="entry name" value="OSBS/NAAAR"/>
</dbReference>
<keyword evidence="5 7" id="KW-0456">Lyase</keyword>
<dbReference type="InterPro" id="IPR013341">
    <property type="entry name" value="Mandelate_racemase_N_dom"/>
</dbReference>
<feature type="active site" description="Proton acceptor" evidence="7">
    <location>
        <position position="263"/>
    </location>
</feature>
<accession>A0A9X4KXS9</accession>
<dbReference type="GO" id="GO:0016854">
    <property type="term" value="F:racemase and epimerase activity"/>
    <property type="evidence" value="ECO:0007669"/>
    <property type="project" value="UniProtKB-ARBA"/>
</dbReference>
<comment type="cofactor">
    <cofactor evidence="1 7">
        <name>a divalent metal cation</name>
        <dbReference type="ChEBI" id="CHEBI:60240"/>
    </cofactor>
</comment>
<dbReference type="CDD" id="cd03317">
    <property type="entry name" value="NAAAR"/>
    <property type="match status" value="1"/>
</dbReference>
<dbReference type="SMART" id="SM00922">
    <property type="entry name" value="MR_MLE"/>
    <property type="match status" value="1"/>
</dbReference>
<dbReference type="HAMAP" id="MF_01933">
    <property type="entry name" value="MenC_2"/>
    <property type="match status" value="1"/>
</dbReference>
<dbReference type="Proteomes" id="UP001153404">
    <property type="component" value="Unassembled WGS sequence"/>
</dbReference>
<evidence type="ECO:0000256" key="7">
    <source>
        <dbReference type="HAMAP-Rule" id="MF_01933"/>
    </source>
</evidence>
<name>A0A9X4KXS9_9BACL</name>
<dbReference type="RefSeq" id="WP_277536176.1">
    <property type="nucleotide sequence ID" value="NZ_JAPDIA010000008.1"/>
</dbReference>
<reference evidence="9" key="1">
    <citation type="submission" date="2022-10" db="EMBL/GenBank/DDBJ databases">
        <title>Comparative genomic analysis of Cohnella hashimotonis sp. nov., isolated from the International Space Station.</title>
        <authorList>
            <person name="Simpson A."/>
            <person name="Venkateswaran K."/>
        </authorList>
    </citation>
    <scope>NUCLEOTIDE SEQUENCE</scope>
    <source>
        <strain evidence="9">DSM 28161</strain>
    </source>
</reference>
<evidence type="ECO:0000313" key="10">
    <source>
        <dbReference type="Proteomes" id="UP001153404"/>
    </source>
</evidence>
<evidence type="ECO:0000256" key="5">
    <source>
        <dbReference type="ARBA" id="ARBA00023239"/>
    </source>
</evidence>
<dbReference type="PANTHER" id="PTHR48073">
    <property type="entry name" value="O-SUCCINYLBENZOATE SYNTHASE-RELATED"/>
    <property type="match status" value="1"/>
</dbReference>
<dbReference type="SUPFAM" id="SSF54826">
    <property type="entry name" value="Enolase N-terminal domain-like"/>
    <property type="match status" value="1"/>
</dbReference>
<dbReference type="EC" id="4.2.1.113" evidence="6 7"/>
<comment type="similarity">
    <text evidence="7">Belongs to the mandelate racemase/muconate lactonizing enzyme family. MenC type 2 subfamily.</text>
</comment>
<comment type="catalytic activity">
    <reaction evidence="7">
        <text>(1R,6R)-6-hydroxy-2-succinyl-cyclohexa-2,4-diene-1-carboxylate = 2-succinylbenzoate + H2O</text>
        <dbReference type="Rhea" id="RHEA:10196"/>
        <dbReference type="ChEBI" id="CHEBI:15377"/>
        <dbReference type="ChEBI" id="CHEBI:18325"/>
        <dbReference type="ChEBI" id="CHEBI:58689"/>
        <dbReference type="EC" id="4.2.1.113"/>
    </reaction>
</comment>
<organism evidence="9 10">
    <name type="scientific">Cohnella rhizosphaerae</name>
    <dbReference type="NCBI Taxonomy" id="1457232"/>
    <lineage>
        <taxon>Bacteria</taxon>
        <taxon>Bacillati</taxon>
        <taxon>Bacillota</taxon>
        <taxon>Bacilli</taxon>
        <taxon>Bacillales</taxon>
        <taxon>Paenibacillaceae</taxon>
        <taxon>Cohnella</taxon>
    </lineage>
</organism>
<feature type="active site" description="Proton donor" evidence="7">
    <location>
        <position position="164"/>
    </location>
</feature>
<comment type="pathway">
    <text evidence="7">Quinol/quinone metabolism; menaquinone biosynthesis.</text>
</comment>
<protein>
    <recommendedName>
        <fullName evidence="6 7">o-succinylbenzoate synthase</fullName>
        <shortName evidence="7">OSB synthase</shortName>
        <shortName evidence="7">OSBS</shortName>
        <ecNumber evidence="6 7">4.2.1.113</ecNumber>
    </recommendedName>
    <alternativeName>
        <fullName evidence="7">4-(2'-carboxyphenyl)-4-oxybutyric acid synthase</fullName>
    </alternativeName>
    <alternativeName>
        <fullName evidence="7">o-succinylbenzoic acid synthase</fullName>
    </alternativeName>
</protein>
<dbReference type="EMBL" id="JAPDIA010000008">
    <property type="protein sequence ID" value="MDG0812718.1"/>
    <property type="molecule type" value="Genomic_DNA"/>
</dbReference>
<proteinExistence type="inferred from homology"/>
<keyword evidence="2 7" id="KW-0474">Menaquinone biosynthesis</keyword>
<gene>
    <name evidence="7 9" type="primary">menC</name>
    <name evidence="9" type="ORF">OMP40_27905</name>
</gene>
<evidence type="ECO:0000256" key="4">
    <source>
        <dbReference type="ARBA" id="ARBA00022842"/>
    </source>
</evidence>
<keyword evidence="10" id="KW-1185">Reference proteome</keyword>
<evidence type="ECO:0000259" key="8">
    <source>
        <dbReference type="SMART" id="SM00922"/>
    </source>
</evidence>
<dbReference type="GO" id="GO:0009234">
    <property type="term" value="P:menaquinone biosynthetic process"/>
    <property type="evidence" value="ECO:0007669"/>
    <property type="project" value="UniProtKB-UniRule"/>
</dbReference>
<dbReference type="Pfam" id="PF02746">
    <property type="entry name" value="MR_MLE_N"/>
    <property type="match status" value="1"/>
</dbReference>
<dbReference type="InterPro" id="IPR013342">
    <property type="entry name" value="Mandelate_racemase_C"/>
</dbReference>
<dbReference type="GO" id="GO:0043748">
    <property type="term" value="F:O-succinylbenzoate synthase activity"/>
    <property type="evidence" value="ECO:0007669"/>
    <property type="project" value="UniProtKB-EC"/>
</dbReference>
<evidence type="ECO:0000256" key="6">
    <source>
        <dbReference type="ARBA" id="ARBA00029491"/>
    </source>
</evidence>
<dbReference type="Gene3D" id="3.30.390.10">
    <property type="entry name" value="Enolase-like, N-terminal domain"/>
    <property type="match status" value="1"/>
</dbReference>
<dbReference type="GO" id="GO:0000287">
    <property type="term" value="F:magnesium ion binding"/>
    <property type="evidence" value="ECO:0007669"/>
    <property type="project" value="UniProtKB-UniRule"/>
</dbReference>
<dbReference type="InterPro" id="IPR036849">
    <property type="entry name" value="Enolase-like_C_sf"/>
</dbReference>
<dbReference type="InterPro" id="IPR029017">
    <property type="entry name" value="Enolase-like_N"/>
</dbReference>
<dbReference type="Pfam" id="PF13378">
    <property type="entry name" value="MR_MLE_C"/>
    <property type="match status" value="1"/>
</dbReference>
<comment type="function">
    <text evidence="7">Converts 2-succinyl-6-hydroxy-2,4-cyclohexadiene-1-carboxylate (SHCHC) to 2-succinylbenzoate (OSB).</text>
</comment>
<dbReference type="InterPro" id="IPR029065">
    <property type="entry name" value="Enolase_C-like"/>
</dbReference>
<evidence type="ECO:0000256" key="2">
    <source>
        <dbReference type="ARBA" id="ARBA00022428"/>
    </source>
</evidence>
<comment type="caution">
    <text evidence="9">The sequence shown here is derived from an EMBL/GenBank/DDBJ whole genome shotgun (WGS) entry which is preliminary data.</text>
</comment>
<comment type="pathway">
    <text evidence="7">Quinol/quinone metabolism; 1,4-dihydroxy-2-naphthoate biosynthesis; 1,4-dihydroxy-2-naphthoate from chorismate: step 4/7.</text>
</comment>
<evidence type="ECO:0000313" key="9">
    <source>
        <dbReference type="EMBL" id="MDG0812718.1"/>
    </source>
</evidence>